<name>A0A6L2LCT3_TANCI</name>
<evidence type="ECO:0000256" key="1">
    <source>
        <dbReference type="SAM" id="MobiDB-lite"/>
    </source>
</evidence>
<reference evidence="2" key="1">
    <citation type="journal article" date="2019" name="Sci. Rep.">
        <title>Draft genome of Tanacetum cinerariifolium, the natural source of mosquito coil.</title>
        <authorList>
            <person name="Yamashiro T."/>
            <person name="Shiraishi A."/>
            <person name="Satake H."/>
            <person name="Nakayama K."/>
        </authorList>
    </citation>
    <scope>NUCLEOTIDE SEQUENCE</scope>
</reference>
<dbReference type="AlphaFoldDB" id="A0A6L2LCT3"/>
<organism evidence="2">
    <name type="scientific">Tanacetum cinerariifolium</name>
    <name type="common">Dalmatian daisy</name>
    <name type="synonym">Chrysanthemum cinerariifolium</name>
    <dbReference type="NCBI Taxonomy" id="118510"/>
    <lineage>
        <taxon>Eukaryota</taxon>
        <taxon>Viridiplantae</taxon>
        <taxon>Streptophyta</taxon>
        <taxon>Embryophyta</taxon>
        <taxon>Tracheophyta</taxon>
        <taxon>Spermatophyta</taxon>
        <taxon>Magnoliopsida</taxon>
        <taxon>eudicotyledons</taxon>
        <taxon>Gunneridae</taxon>
        <taxon>Pentapetalae</taxon>
        <taxon>asterids</taxon>
        <taxon>campanulids</taxon>
        <taxon>Asterales</taxon>
        <taxon>Asteraceae</taxon>
        <taxon>Asteroideae</taxon>
        <taxon>Anthemideae</taxon>
        <taxon>Anthemidinae</taxon>
        <taxon>Tanacetum</taxon>
    </lineage>
</organism>
<evidence type="ECO:0000313" key="2">
    <source>
        <dbReference type="EMBL" id="GEU59576.1"/>
    </source>
</evidence>
<proteinExistence type="predicted"/>
<dbReference type="EMBL" id="BKCJ010004195">
    <property type="protein sequence ID" value="GEU59576.1"/>
    <property type="molecule type" value="Genomic_DNA"/>
</dbReference>
<sequence length="240" mass="25975">MEKGRYAVSGNVEYSVLRIPWSTNTSYLLDGYCVLSFISPACRRTHCNHTVEDDLEVFSTDDFGLDWISAHNFLTCLHKLSSYTFGHLEVSELASCLKEALFFCTPGHRYVSLHQIDSFDSAGESIGSSPSLVILSNTKAEVLAIHVVLPEITPKAAAAAAVVAPPTATPDLGIESDLEVEHSEASPSEAPPSPDYVPSSLIHAPASLNYHPESDIKSEQVEDESEPIEDALEATEPQSA</sequence>
<feature type="region of interest" description="Disordered" evidence="1">
    <location>
        <begin position="179"/>
        <end position="240"/>
    </location>
</feature>
<accession>A0A6L2LCT3</accession>
<gene>
    <name evidence="2" type="ORF">Tci_031554</name>
</gene>
<comment type="caution">
    <text evidence="2">The sequence shown here is derived from an EMBL/GenBank/DDBJ whole genome shotgun (WGS) entry which is preliminary data.</text>
</comment>
<protein>
    <submittedName>
        <fullName evidence="2">Uncharacterized protein</fullName>
    </submittedName>
</protein>
<feature type="compositionally biased region" description="Acidic residues" evidence="1">
    <location>
        <begin position="221"/>
        <end position="233"/>
    </location>
</feature>